<sequence>MNFRTYEERLQYLLELIGKKRLRDIAGVAERFDCSIRTVKRMLAYLREKGHDIRYDRLEKRYFIANSDDGANAKDRTTKR</sequence>
<name>A0A3S2VL50_9SPHI</name>
<evidence type="ECO:0008006" key="3">
    <source>
        <dbReference type="Google" id="ProtNLM"/>
    </source>
</evidence>
<dbReference type="InterPro" id="IPR036390">
    <property type="entry name" value="WH_DNA-bd_sf"/>
</dbReference>
<dbReference type="AlphaFoldDB" id="A0A3S2VL50"/>
<reference evidence="1 2" key="1">
    <citation type="submission" date="2019-01" db="EMBL/GenBank/DDBJ databases">
        <authorList>
            <person name="Chen W.-M."/>
        </authorList>
    </citation>
    <scope>NUCLEOTIDE SEQUENCE [LARGE SCALE GENOMIC DNA]</scope>
    <source>
        <strain evidence="1 2">YBJ-36</strain>
    </source>
</reference>
<dbReference type="Proteomes" id="UP000282759">
    <property type="component" value="Unassembled WGS sequence"/>
</dbReference>
<keyword evidence="2" id="KW-1185">Reference proteome</keyword>
<dbReference type="Gene3D" id="1.10.10.10">
    <property type="entry name" value="Winged helix-like DNA-binding domain superfamily/Winged helix DNA-binding domain"/>
    <property type="match status" value="1"/>
</dbReference>
<dbReference type="SUPFAM" id="SSF46785">
    <property type="entry name" value="Winged helix' DNA-binding domain"/>
    <property type="match status" value="1"/>
</dbReference>
<dbReference type="InterPro" id="IPR036388">
    <property type="entry name" value="WH-like_DNA-bd_sf"/>
</dbReference>
<evidence type="ECO:0000313" key="1">
    <source>
        <dbReference type="EMBL" id="RVT99735.1"/>
    </source>
</evidence>
<proteinExistence type="predicted"/>
<dbReference type="RefSeq" id="WP_127706336.1">
    <property type="nucleotide sequence ID" value="NZ_SACK01000007.1"/>
</dbReference>
<organism evidence="1 2">
    <name type="scientific">Mucilaginibacter limnophilus</name>
    <dbReference type="NCBI Taxonomy" id="1932778"/>
    <lineage>
        <taxon>Bacteria</taxon>
        <taxon>Pseudomonadati</taxon>
        <taxon>Bacteroidota</taxon>
        <taxon>Sphingobacteriia</taxon>
        <taxon>Sphingobacteriales</taxon>
        <taxon>Sphingobacteriaceae</taxon>
        <taxon>Mucilaginibacter</taxon>
    </lineage>
</organism>
<comment type="caution">
    <text evidence="1">The sequence shown here is derived from an EMBL/GenBank/DDBJ whole genome shotgun (WGS) entry which is preliminary data.</text>
</comment>
<gene>
    <name evidence="1" type="ORF">EOD41_14925</name>
</gene>
<protein>
    <recommendedName>
        <fullName evidence="3">HTH domain-containing protein</fullName>
    </recommendedName>
</protein>
<dbReference type="OrthoDB" id="1450282at2"/>
<accession>A0A3S2VL50</accession>
<dbReference type="EMBL" id="SACK01000007">
    <property type="protein sequence ID" value="RVT99735.1"/>
    <property type="molecule type" value="Genomic_DNA"/>
</dbReference>
<evidence type="ECO:0000313" key="2">
    <source>
        <dbReference type="Proteomes" id="UP000282759"/>
    </source>
</evidence>